<dbReference type="EMBL" id="JAHRID010000001">
    <property type="protein sequence ID" value="MBV2127956.1"/>
    <property type="molecule type" value="Genomic_DNA"/>
</dbReference>
<gene>
    <name evidence="1" type="ORF">KQY15_02435</name>
</gene>
<keyword evidence="2" id="KW-1185">Reference proteome</keyword>
<organism evidence="1 2">
    <name type="scientific">Arsukibacterium indicum</name>
    <dbReference type="NCBI Taxonomy" id="2848612"/>
    <lineage>
        <taxon>Bacteria</taxon>
        <taxon>Pseudomonadati</taxon>
        <taxon>Pseudomonadota</taxon>
        <taxon>Gammaproteobacteria</taxon>
        <taxon>Chromatiales</taxon>
        <taxon>Chromatiaceae</taxon>
        <taxon>Arsukibacterium</taxon>
    </lineage>
</organism>
<name>A0ABS6MGL1_9GAMM</name>
<reference evidence="1 2" key="1">
    <citation type="submission" date="2021-06" db="EMBL/GenBank/DDBJ databases">
        <title>Rheinheimera indica sp. nov., isolated from deep-sea sediment.</title>
        <authorList>
            <person name="Wang Z."/>
            <person name="Zhang X.-Y."/>
        </authorList>
    </citation>
    <scope>NUCLEOTIDE SEQUENCE [LARGE SCALE GENOMIC DNA]</scope>
    <source>
        <strain evidence="1 2">SM2107</strain>
    </source>
</reference>
<evidence type="ECO:0000313" key="2">
    <source>
        <dbReference type="Proteomes" id="UP000704611"/>
    </source>
</evidence>
<dbReference type="RefSeq" id="WP_217666878.1">
    <property type="nucleotide sequence ID" value="NZ_JAHRID010000001.1"/>
</dbReference>
<dbReference type="Proteomes" id="UP000704611">
    <property type="component" value="Unassembled WGS sequence"/>
</dbReference>
<sequence length="112" mass="12801">MSCPYIKQYYVVPADIGRRVVVNGKPGIIAADCGHYIGVNFDADEPGHISHCHPTWRITYGEMGFIRKLPKRKAAAKARYKRFLEYGDSFDNFMHFCAWDSQQQRSWNGGAI</sequence>
<evidence type="ECO:0000313" key="1">
    <source>
        <dbReference type="EMBL" id="MBV2127956.1"/>
    </source>
</evidence>
<comment type="caution">
    <text evidence="1">The sequence shown here is derived from an EMBL/GenBank/DDBJ whole genome shotgun (WGS) entry which is preliminary data.</text>
</comment>
<accession>A0ABS6MGL1</accession>
<protein>
    <submittedName>
        <fullName evidence="1">Uncharacterized protein</fullName>
    </submittedName>
</protein>
<proteinExistence type="predicted"/>